<dbReference type="PANTHER" id="PTHR17224">
    <property type="entry name" value="PEPTIDYL-TRNA HYDROLASE"/>
    <property type="match status" value="1"/>
</dbReference>
<keyword evidence="7" id="KW-0963">Cytoplasm</keyword>
<dbReference type="Pfam" id="PF01195">
    <property type="entry name" value="Pept_tRNA_hydro"/>
    <property type="match status" value="1"/>
</dbReference>
<dbReference type="Gene3D" id="3.40.50.1470">
    <property type="entry name" value="Peptidyl-tRNA hydrolase"/>
    <property type="match status" value="1"/>
</dbReference>
<dbReference type="EC" id="3.1.1.29" evidence="1 7"/>
<dbReference type="CDD" id="cd00462">
    <property type="entry name" value="PTH"/>
    <property type="match status" value="1"/>
</dbReference>
<dbReference type="HAMAP" id="MF_00083">
    <property type="entry name" value="Pept_tRNA_hydro_bact"/>
    <property type="match status" value="1"/>
</dbReference>
<dbReference type="InterPro" id="IPR036416">
    <property type="entry name" value="Pept_tRNA_hydro_sf"/>
</dbReference>
<dbReference type="GO" id="GO:0005737">
    <property type="term" value="C:cytoplasm"/>
    <property type="evidence" value="ECO:0007669"/>
    <property type="project" value="UniProtKB-SubCell"/>
</dbReference>
<feature type="binding site" evidence="7">
    <location>
        <position position="72"/>
    </location>
    <ligand>
        <name>tRNA</name>
        <dbReference type="ChEBI" id="CHEBI:17843"/>
    </ligand>
</feature>
<comment type="function">
    <text evidence="7">Hydrolyzes ribosome-free peptidyl-tRNAs (with 1 or more amino acids incorporated), which drop off the ribosome during protein synthesis, or as a result of ribosome stalling.</text>
</comment>
<keyword evidence="3 7" id="KW-0378">Hydrolase</keyword>
<feature type="binding site" evidence="7">
    <location>
        <position position="70"/>
    </location>
    <ligand>
        <name>tRNA</name>
        <dbReference type="ChEBI" id="CHEBI:17843"/>
    </ligand>
</feature>
<feature type="binding site" evidence="7">
    <location>
        <position position="14"/>
    </location>
    <ligand>
        <name>tRNA</name>
        <dbReference type="ChEBI" id="CHEBI:17843"/>
    </ligand>
</feature>
<comment type="subcellular location">
    <subcellularLocation>
        <location evidence="7">Cytoplasm</location>
    </subcellularLocation>
</comment>
<reference evidence="10 11" key="1">
    <citation type="journal article" date="2016" name="Nat. Commun.">
        <title>Thousands of microbial genomes shed light on interconnected biogeochemical processes in an aquifer system.</title>
        <authorList>
            <person name="Anantharaman K."/>
            <person name="Brown C.T."/>
            <person name="Hug L.A."/>
            <person name="Sharon I."/>
            <person name="Castelle C.J."/>
            <person name="Probst A.J."/>
            <person name="Thomas B.C."/>
            <person name="Singh A."/>
            <person name="Wilkins M.J."/>
            <person name="Karaoz U."/>
            <person name="Brodie E.L."/>
            <person name="Williams K.H."/>
            <person name="Hubbard S.S."/>
            <person name="Banfield J.F."/>
        </authorList>
    </citation>
    <scope>NUCLEOTIDE SEQUENCE [LARGE SCALE GENOMIC DNA]</scope>
</reference>
<sequence>MILIVGLGNPGSRYKNTRHNVGFMVVDKLASSEHVSPDERQTEAQWRAEQKFQAQVYKSQDVIYVKPLTYMNLSGITVKAICDFYKIKTDNLIAIHDDIDLPLGKIRISSGGASGGHHGVQSLINHLNTDQFVRFRIGIGTGTGSGSTSAPQEQNVKRFRVVKYVLSKFKSAEVAQMKTVIDRACMAVRIYLEDGLEKAMNEFN</sequence>
<dbReference type="GO" id="GO:0072344">
    <property type="term" value="P:rescue of stalled ribosome"/>
    <property type="evidence" value="ECO:0007669"/>
    <property type="project" value="UniProtKB-UniRule"/>
</dbReference>
<keyword evidence="4 7" id="KW-0694">RNA-binding</keyword>
<evidence type="ECO:0000256" key="9">
    <source>
        <dbReference type="RuleBase" id="RU004320"/>
    </source>
</evidence>
<evidence type="ECO:0000313" key="11">
    <source>
        <dbReference type="Proteomes" id="UP000176854"/>
    </source>
</evidence>
<dbReference type="PANTHER" id="PTHR17224:SF1">
    <property type="entry name" value="PEPTIDYL-TRNA HYDROLASE"/>
    <property type="match status" value="1"/>
</dbReference>
<feature type="active site" description="Proton acceptor" evidence="7">
    <location>
        <position position="19"/>
    </location>
</feature>
<comment type="function">
    <text evidence="7">Catalyzes the release of premature peptidyl moieties from peptidyl-tRNA molecules trapped in stalled 50S ribosomal subunits, and thus maintains levels of free tRNAs and 50S ribosomes.</text>
</comment>
<organism evidence="10 11">
    <name type="scientific">Candidatus Gottesmanbacteria bacterium RBG_16_43_7</name>
    <dbReference type="NCBI Taxonomy" id="1798373"/>
    <lineage>
        <taxon>Bacteria</taxon>
        <taxon>Candidatus Gottesmaniibacteriota</taxon>
    </lineage>
</organism>
<dbReference type="GO" id="GO:0004045">
    <property type="term" value="F:peptidyl-tRNA hydrolase activity"/>
    <property type="evidence" value="ECO:0007669"/>
    <property type="project" value="UniProtKB-UniRule"/>
</dbReference>
<proteinExistence type="inferred from homology"/>
<dbReference type="GO" id="GO:0000049">
    <property type="term" value="F:tRNA binding"/>
    <property type="evidence" value="ECO:0007669"/>
    <property type="project" value="UniProtKB-UniRule"/>
</dbReference>
<feature type="site" description="Stabilizes the basic form of H active site to accept a proton" evidence="7">
    <location>
        <position position="97"/>
    </location>
</feature>
<accession>A0A1F5Z9L9</accession>
<dbReference type="STRING" id="1798373.A2154_03395"/>
<feature type="site" description="Discriminates between blocked and unblocked aminoacyl-tRNA" evidence="7">
    <location>
        <position position="9"/>
    </location>
</feature>
<evidence type="ECO:0000256" key="7">
    <source>
        <dbReference type="HAMAP-Rule" id="MF_00083"/>
    </source>
</evidence>
<evidence type="ECO:0000256" key="8">
    <source>
        <dbReference type="RuleBase" id="RU000673"/>
    </source>
</evidence>
<comment type="catalytic activity">
    <reaction evidence="7 8">
        <text>an N-acyl-L-alpha-aminoacyl-tRNA + H2O = an N-acyl-L-amino acid + a tRNA + H(+)</text>
        <dbReference type="Rhea" id="RHEA:54448"/>
        <dbReference type="Rhea" id="RHEA-COMP:10123"/>
        <dbReference type="Rhea" id="RHEA-COMP:13883"/>
        <dbReference type="ChEBI" id="CHEBI:15377"/>
        <dbReference type="ChEBI" id="CHEBI:15378"/>
        <dbReference type="ChEBI" id="CHEBI:59874"/>
        <dbReference type="ChEBI" id="CHEBI:78442"/>
        <dbReference type="ChEBI" id="CHEBI:138191"/>
        <dbReference type="EC" id="3.1.1.29"/>
    </reaction>
</comment>
<comment type="caution">
    <text evidence="10">The sequence shown here is derived from an EMBL/GenBank/DDBJ whole genome shotgun (WGS) entry which is preliminary data.</text>
</comment>
<comment type="similarity">
    <text evidence="5 7 9">Belongs to the PTH family.</text>
</comment>
<dbReference type="Proteomes" id="UP000176854">
    <property type="component" value="Unassembled WGS sequence"/>
</dbReference>
<evidence type="ECO:0000313" key="10">
    <source>
        <dbReference type="EMBL" id="OGG09053.1"/>
    </source>
</evidence>
<evidence type="ECO:0000256" key="2">
    <source>
        <dbReference type="ARBA" id="ARBA00022555"/>
    </source>
</evidence>
<dbReference type="NCBIfam" id="TIGR00447">
    <property type="entry name" value="pth"/>
    <property type="match status" value="1"/>
</dbReference>
<dbReference type="SUPFAM" id="SSF53178">
    <property type="entry name" value="Peptidyl-tRNA hydrolase-like"/>
    <property type="match status" value="1"/>
</dbReference>
<protein>
    <recommendedName>
        <fullName evidence="6 7">Peptidyl-tRNA hydrolase</fullName>
        <shortName evidence="7">Pth</shortName>
        <ecNumber evidence="1 7">3.1.1.29</ecNumber>
    </recommendedName>
</protein>
<keyword evidence="2 7" id="KW-0820">tRNA-binding</keyword>
<dbReference type="EMBL" id="MFJC01000029">
    <property type="protein sequence ID" value="OGG09053.1"/>
    <property type="molecule type" value="Genomic_DNA"/>
</dbReference>
<evidence type="ECO:0000256" key="5">
    <source>
        <dbReference type="ARBA" id="ARBA00038063"/>
    </source>
</evidence>
<evidence type="ECO:0000256" key="3">
    <source>
        <dbReference type="ARBA" id="ARBA00022801"/>
    </source>
</evidence>
<dbReference type="PROSITE" id="PS01195">
    <property type="entry name" value="PEPT_TRNA_HYDROL_1"/>
    <property type="match status" value="1"/>
</dbReference>
<comment type="caution">
    <text evidence="7">Lacks conserved residue(s) required for the propagation of feature annotation.</text>
</comment>
<dbReference type="InterPro" id="IPR018171">
    <property type="entry name" value="Pept_tRNA_hydro_CS"/>
</dbReference>
<dbReference type="AlphaFoldDB" id="A0A1F5Z9L9"/>
<gene>
    <name evidence="7" type="primary">pth</name>
    <name evidence="10" type="ORF">A2154_03395</name>
</gene>
<evidence type="ECO:0000256" key="6">
    <source>
        <dbReference type="ARBA" id="ARBA00050038"/>
    </source>
</evidence>
<dbReference type="GO" id="GO:0006515">
    <property type="term" value="P:protein quality control for misfolded or incompletely synthesized proteins"/>
    <property type="evidence" value="ECO:0007669"/>
    <property type="project" value="UniProtKB-UniRule"/>
</dbReference>
<comment type="subunit">
    <text evidence="7">Monomer.</text>
</comment>
<dbReference type="InterPro" id="IPR001328">
    <property type="entry name" value="Pept_tRNA_hydro"/>
</dbReference>
<name>A0A1F5Z9L9_9BACT</name>
<evidence type="ECO:0000256" key="4">
    <source>
        <dbReference type="ARBA" id="ARBA00022884"/>
    </source>
</evidence>
<dbReference type="FunFam" id="3.40.50.1470:FF:000001">
    <property type="entry name" value="Peptidyl-tRNA hydrolase"/>
    <property type="match status" value="1"/>
</dbReference>
<evidence type="ECO:0000256" key="1">
    <source>
        <dbReference type="ARBA" id="ARBA00013260"/>
    </source>
</evidence>